<name>A0A371GIV6_MUCPR</name>
<dbReference type="OrthoDB" id="1414481at2759"/>
<dbReference type="Proteomes" id="UP000257109">
    <property type="component" value="Unassembled WGS sequence"/>
</dbReference>
<dbReference type="AlphaFoldDB" id="A0A371GIV6"/>
<organism evidence="1 2">
    <name type="scientific">Mucuna pruriens</name>
    <name type="common">Velvet bean</name>
    <name type="synonym">Dolichos pruriens</name>
    <dbReference type="NCBI Taxonomy" id="157652"/>
    <lineage>
        <taxon>Eukaryota</taxon>
        <taxon>Viridiplantae</taxon>
        <taxon>Streptophyta</taxon>
        <taxon>Embryophyta</taxon>
        <taxon>Tracheophyta</taxon>
        <taxon>Spermatophyta</taxon>
        <taxon>Magnoliopsida</taxon>
        <taxon>eudicotyledons</taxon>
        <taxon>Gunneridae</taxon>
        <taxon>Pentapetalae</taxon>
        <taxon>rosids</taxon>
        <taxon>fabids</taxon>
        <taxon>Fabales</taxon>
        <taxon>Fabaceae</taxon>
        <taxon>Papilionoideae</taxon>
        <taxon>50 kb inversion clade</taxon>
        <taxon>NPAAA clade</taxon>
        <taxon>indigoferoid/millettioid clade</taxon>
        <taxon>Phaseoleae</taxon>
        <taxon>Mucuna</taxon>
    </lineage>
</organism>
<reference evidence="1" key="1">
    <citation type="submission" date="2018-05" db="EMBL/GenBank/DDBJ databases">
        <title>Draft genome of Mucuna pruriens seed.</title>
        <authorList>
            <person name="Nnadi N.E."/>
            <person name="Vos R."/>
            <person name="Hasami M.H."/>
            <person name="Devisetty U.K."/>
            <person name="Aguiy J.C."/>
        </authorList>
    </citation>
    <scope>NUCLEOTIDE SEQUENCE [LARGE SCALE GENOMIC DNA]</scope>
    <source>
        <strain evidence="1">JCA_2017</strain>
    </source>
</reference>
<protein>
    <recommendedName>
        <fullName evidence="3">Integrase zinc-binding domain-containing protein</fullName>
    </recommendedName>
</protein>
<evidence type="ECO:0000313" key="2">
    <source>
        <dbReference type="Proteomes" id="UP000257109"/>
    </source>
</evidence>
<proteinExistence type="predicted"/>
<accession>A0A371GIV6</accession>
<keyword evidence="2" id="KW-1185">Reference proteome</keyword>
<feature type="non-terminal residue" evidence="1">
    <location>
        <position position="1"/>
    </location>
</feature>
<evidence type="ECO:0008006" key="3">
    <source>
        <dbReference type="Google" id="ProtNLM"/>
    </source>
</evidence>
<comment type="caution">
    <text evidence="1">The sequence shown here is derived from an EMBL/GenBank/DDBJ whole genome shotgun (WGS) entry which is preliminary data.</text>
</comment>
<sequence length="126" mass="14883">MESDCYQHVKRCTKCQVYVDNIHMAPFELHNLTSPWPFAIGHRLLHLVGRSRVLRYCNKKRSGQVLQKGHHMPIWSPNTHHHRQWNKPKQQDDDLVVQIKHHNSKPYHLKMNGAVEATNKNIKKIV</sequence>
<dbReference type="EMBL" id="QJKJ01005400">
    <property type="protein sequence ID" value="RDX90450.1"/>
    <property type="molecule type" value="Genomic_DNA"/>
</dbReference>
<gene>
    <name evidence="1" type="ORF">CR513_27690</name>
</gene>
<evidence type="ECO:0000313" key="1">
    <source>
        <dbReference type="EMBL" id="RDX90450.1"/>
    </source>
</evidence>